<dbReference type="GO" id="GO:0005773">
    <property type="term" value="C:vacuole"/>
    <property type="evidence" value="ECO:0007669"/>
    <property type="project" value="GOC"/>
</dbReference>
<comment type="subcellular location">
    <subcellularLocation>
        <location evidence="1">Endoplasmic reticulum membrane</location>
        <topology evidence="1">Multi-pass membrane protein</topology>
    </subcellularLocation>
</comment>
<dbReference type="Pfam" id="PF05620">
    <property type="entry name" value="TMEM208_SND2"/>
    <property type="match status" value="1"/>
</dbReference>
<sequence length="189" mass="20962">MAGAADKKQAQRNTETLSSVHRLSFIVNVFAVLCIFVLKRPRSGKLYFLLFSLPSLFCEYTVEKVGRPRYTTNSDGYKVLMKAGEDLQQAGLTEYMFDVIYLTLVIDVLMCLFGSMKVWWVLLVIPGFAGWKLKGLVGTVLGMFMPGLGGSRKSGSEAASADAEGDSAGKSKRQIKLEKRGAKQKVRYR</sequence>
<feature type="transmembrane region" description="Helical" evidence="8">
    <location>
        <begin position="99"/>
        <end position="125"/>
    </location>
</feature>
<organism evidence="9 10">
    <name type="scientific">Pichia membranifaciens NRRL Y-2026</name>
    <dbReference type="NCBI Taxonomy" id="763406"/>
    <lineage>
        <taxon>Eukaryota</taxon>
        <taxon>Fungi</taxon>
        <taxon>Dikarya</taxon>
        <taxon>Ascomycota</taxon>
        <taxon>Saccharomycotina</taxon>
        <taxon>Pichiomycetes</taxon>
        <taxon>Pichiales</taxon>
        <taxon>Pichiaceae</taxon>
        <taxon>Pichia</taxon>
    </lineage>
</organism>
<proteinExistence type="inferred from homology"/>
<evidence type="ECO:0000256" key="8">
    <source>
        <dbReference type="SAM" id="Phobius"/>
    </source>
</evidence>
<evidence type="ECO:0000256" key="3">
    <source>
        <dbReference type="ARBA" id="ARBA00022692"/>
    </source>
</evidence>
<keyword evidence="10" id="KW-1185">Reference proteome</keyword>
<evidence type="ECO:0000313" key="9">
    <source>
        <dbReference type="EMBL" id="ODQ47686.1"/>
    </source>
</evidence>
<keyword evidence="6 8" id="KW-0472">Membrane</keyword>
<reference evidence="9 10" key="1">
    <citation type="journal article" date="2016" name="Proc. Natl. Acad. Sci. U.S.A.">
        <title>Comparative genomics of biotechnologically important yeasts.</title>
        <authorList>
            <person name="Riley R."/>
            <person name="Haridas S."/>
            <person name="Wolfe K.H."/>
            <person name="Lopes M.R."/>
            <person name="Hittinger C.T."/>
            <person name="Goeker M."/>
            <person name="Salamov A.A."/>
            <person name="Wisecaver J.H."/>
            <person name="Long T.M."/>
            <person name="Calvey C.H."/>
            <person name="Aerts A.L."/>
            <person name="Barry K.W."/>
            <person name="Choi C."/>
            <person name="Clum A."/>
            <person name="Coughlan A.Y."/>
            <person name="Deshpande S."/>
            <person name="Douglass A.P."/>
            <person name="Hanson S.J."/>
            <person name="Klenk H.-P."/>
            <person name="LaButti K.M."/>
            <person name="Lapidus A."/>
            <person name="Lindquist E.A."/>
            <person name="Lipzen A.M."/>
            <person name="Meier-Kolthoff J.P."/>
            <person name="Ohm R.A."/>
            <person name="Otillar R.P."/>
            <person name="Pangilinan J.L."/>
            <person name="Peng Y."/>
            <person name="Rokas A."/>
            <person name="Rosa C.A."/>
            <person name="Scheuner C."/>
            <person name="Sibirny A.A."/>
            <person name="Slot J.C."/>
            <person name="Stielow J.B."/>
            <person name="Sun H."/>
            <person name="Kurtzman C.P."/>
            <person name="Blackwell M."/>
            <person name="Grigoriev I.V."/>
            <person name="Jeffries T.W."/>
        </authorList>
    </citation>
    <scope>NUCLEOTIDE SEQUENCE [LARGE SCALE GENOMIC DNA]</scope>
    <source>
        <strain evidence="9 10">NRRL Y-2026</strain>
    </source>
</reference>
<keyword evidence="3 8" id="KW-0812">Transmembrane</keyword>
<dbReference type="GO" id="GO:0005789">
    <property type="term" value="C:endoplasmic reticulum membrane"/>
    <property type="evidence" value="ECO:0007669"/>
    <property type="project" value="UniProtKB-SubCell"/>
</dbReference>
<keyword evidence="4" id="KW-0256">Endoplasmic reticulum</keyword>
<feature type="compositionally biased region" description="Low complexity" evidence="7">
    <location>
        <begin position="156"/>
        <end position="168"/>
    </location>
</feature>
<gene>
    <name evidence="9" type="ORF">PICMEDRAFT_15607</name>
</gene>
<accession>A0A1E3NNM7</accession>
<comment type="similarity">
    <text evidence="2">Belongs to the TMEM208 family.</text>
</comment>
<evidence type="ECO:0000256" key="5">
    <source>
        <dbReference type="ARBA" id="ARBA00022989"/>
    </source>
</evidence>
<dbReference type="STRING" id="763406.A0A1E3NNM7"/>
<dbReference type="EMBL" id="KV454002">
    <property type="protein sequence ID" value="ODQ47686.1"/>
    <property type="molecule type" value="Genomic_DNA"/>
</dbReference>
<feature type="transmembrane region" description="Helical" evidence="8">
    <location>
        <begin position="20"/>
        <end position="38"/>
    </location>
</feature>
<evidence type="ECO:0000256" key="7">
    <source>
        <dbReference type="SAM" id="MobiDB-lite"/>
    </source>
</evidence>
<dbReference type="PANTHER" id="PTHR13505:SF7">
    <property type="entry name" value="TRANSMEMBRANE PROTEIN 208"/>
    <property type="match status" value="1"/>
</dbReference>
<evidence type="ECO:0000256" key="2">
    <source>
        <dbReference type="ARBA" id="ARBA00009950"/>
    </source>
</evidence>
<dbReference type="AlphaFoldDB" id="A0A1E3NNM7"/>
<dbReference type="GeneID" id="30177575"/>
<dbReference type="Proteomes" id="UP000094455">
    <property type="component" value="Unassembled WGS sequence"/>
</dbReference>
<name>A0A1E3NNM7_9ASCO</name>
<evidence type="ECO:0000313" key="10">
    <source>
        <dbReference type="Proteomes" id="UP000094455"/>
    </source>
</evidence>
<feature type="region of interest" description="Disordered" evidence="7">
    <location>
        <begin position="152"/>
        <end position="189"/>
    </location>
</feature>
<evidence type="ECO:0000256" key="4">
    <source>
        <dbReference type="ARBA" id="ARBA00022824"/>
    </source>
</evidence>
<dbReference type="PANTHER" id="PTHR13505">
    <property type="entry name" value="TRANSMEMBRANE PROTEIN 208"/>
    <property type="match status" value="1"/>
</dbReference>
<dbReference type="RefSeq" id="XP_019018799.1">
    <property type="nucleotide sequence ID" value="XM_019160888.1"/>
</dbReference>
<protein>
    <submittedName>
        <fullName evidence="9">Uncharacterized protein</fullName>
    </submittedName>
</protein>
<keyword evidence="5 8" id="KW-1133">Transmembrane helix</keyword>
<dbReference type="GO" id="GO:0006624">
    <property type="term" value="P:vacuolar protein processing"/>
    <property type="evidence" value="ECO:0007669"/>
    <property type="project" value="TreeGrafter"/>
</dbReference>
<evidence type="ECO:0000256" key="1">
    <source>
        <dbReference type="ARBA" id="ARBA00004477"/>
    </source>
</evidence>
<dbReference type="InterPro" id="IPR008506">
    <property type="entry name" value="SND2/TMEM208"/>
</dbReference>
<evidence type="ECO:0000256" key="6">
    <source>
        <dbReference type="ARBA" id="ARBA00023136"/>
    </source>
</evidence>
<dbReference type="OrthoDB" id="10012212at2759"/>